<evidence type="ECO:0000313" key="2">
    <source>
        <dbReference type="Proteomes" id="UP000013909"/>
    </source>
</evidence>
<accession>R7ZVQ1</accession>
<dbReference type="STRING" id="1232681.ADIS_1422"/>
<dbReference type="AlphaFoldDB" id="R7ZVQ1"/>
<dbReference type="RefSeq" id="WP_010853566.1">
    <property type="nucleotide sequence ID" value="NZ_AQHR01000041.1"/>
</dbReference>
<dbReference type="OrthoDB" id="596204at2"/>
<protein>
    <submittedName>
        <fullName evidence="1">Uncharacterized protein</fullName>
    </submittedName>
</protein>
<gene>
    <name evidence="1" type="ORF">ADIS_1422</name>
</gene>
<reference evidence="1 2" key="1">
    <citation type="submission" date="2013-02" db="EMBL/GenBank/DDBJ databases">
        <title>A novel strain isolated from Lonar lake, Maharashtra, India.</title>
        <authorList>
            <person name="Singh A."/>
        </authorList>
    </citation>
    <scope>NUCLEOTIDE SEQUENCE [LARGE SCALE GENOMIC DNA]</scope>
    <source>
        <strain evidence="1 2">AK24</strain>
    </source>
</reference>
<dbReference type="Proteomes" id="UP000013909">
    <property type="component" value="Unassembled WGS sequence"/>
</dbReference>
<comment type="caution">
    <text evidence="1">The sequence shown here is derived from an EMBL/GenBank/DDBJ whole genome shotgun (WGS) entry which is preliminary data.</text>
</comment>
<evidence type="ECO:0000313" key="1">
    <source>
        <dbReference type="EMBL" id="EON78225.1"/>
    </source>
</evidence>
<dbReference type="EMBL" id="AQHR01000041">
    <property type="protein sequence ID" value="EON78225.1"/>
    <property type="molecule type" value="Genomic_DNA"/>
</dbReference>
<sequence length="894" mass="102009">MASKLSSILTHYRQYQADQVLTHTQLNESIAFFEDQDRLTRIGLIGVGIVNGLAVSMRQEGVQRFIEISQGYGITTDGDLITLRTDIPDANRKEKSIEIDQLSFSHYRPFEDDKARYPLFHQNGIQTVPLLQLCRPTEEGALPLQQLVNGGDMVLMLYLESYSRDADLCGDINCDTQGVEQIAAHHFLLIDRDVADDLLNADPIYRRFEQLRLAVSALTPLYPLNVVITAANAQSPVQLDRLYRDAIIQGNSIAEFTDAVSTILNNTQFLWEGDSDIQRLSQQLAARLSQHFSFPANAPFQYNQYRYRLLSDLLEVYRRLISELASFAGLENPSIRAFPKHLFLGDLAGTNFRHGFYPSPAISDFREKKHRINSYLRKICFMLDTFSLTHANEVRLVPSGEHPASGLVPSIPFYYQSTIGLRENWSTTPGVDAIRYSYNLGENPLLIENEHADFYFLGGHLRGNAENVFQAITNIQLQFGLDFTIYRFDYDQFGEFARFLRSHGSCRHRAGVPKSGTLILLSRGNEVIGDLALSYRVVEQQAVNAISHIKVAESRYPWISTLSYLNNLARSLRGTPRRVGVMPRFYRLIVREYSINGVSQIAGITELLVPLEEILVRRMHAITDALNRRFPAGLVFDFNEQLKRFSIVRAFDDQFRITFADTTLSLNAPAFTYTEEGMFRSDRQFRINAIRNEERRRYRESTYRQLQSEFAPENKDDDFGKYQGKWAEWYRLIDQLGRSGNALVTPRLISRQNQLPASVRTLVTGVFNRLNATGRPFQLFLTGDWLDGSWVSTEMITRYGSSRNTNDPIVRFLRIRETLHHKTQATKASLFLVLGREADREFFENLASTLTETVDMYIDGPRVGRRVLLIDTIARIQITGSTGTATAIANPLRR</sequence>
<organism evidence="1 2">
    <name type="scientific">Lunatimonas lonarensis</name>
    <dbReference type="NCBI Taxonomy" id="1232681"/>
    <lineage>
        <taxon>Bacteria</taxon>
        <taxon>Pseudomonadati</taxon>
        <taxon>Bacteroidota</taxon>
        <taxon>Cytophagia</taxon>
        <taxon>Cytophagales</taxon>
        <taxon>Cyclobacteriaceae</taxon>
    </lineage>
</organism>
<proteinExistence type="predicted"/>
<keyword evidence="2" id="KW-1185">Reference proteome</keyword>
<name>R7ZVQ1_9BACT</name>
<dbReference type="PATRIC" id="fig|1288963.3.peg.1419"/>